<accession>A0A1D1YMS7</accession>
<reference evidence="8" key="1">
    <citation type="submission" date="2015-07" db="EMBL/GenBank/DDBJ databases">
        <title>Transcriptome Assembly of Anthurium amnicola.</title>
        <authorList>
            <person name="Suzuki J."/>
        </authorList>
    </citation>
    <scope>NUCLEOTIDE SEQUENCE</scope>
</reference>
<dbReference type="PANTHER" id="PTHR31234:SF72">
    <property type="entry name" value="NDR1_HIN1-LIKE PROTEIN 6"/>
    <property type="match status" value="1"/>
</dbReference>
<dbReference type="EMBL" id="GDJX01011995">
    <property type="protein sequence ID" value="JAT55941.1"/>
    <property type="molecule type" value="Transcribed_RNA"/>
</dbReference>
<dbReference type="GO" id="GO:0005886">
    <property type="term" value="C:plasma membrane"/>
    <property type="evidence" value="ECO:0007669"/>
    <property type="project" value="TreeGrafter"/>
</dbReference>
<feature type="transmembrane region" description="Helical" evidence="6">
    <location>
        <begin position="73"/>
        <end position="99"/>
    </location>
</feature>
<feature type="compositionally biased region" description="Basic and acidic residues" evidence="5">
    <location>
        <begin position="27"/>
        <end position="36"/>
    </location>
</feature>
<keyword evidence="2 6" id="KW-0812">Transmembrane</keyword>
<proteinExistence type="predicted"/>
<evidence type="ECO:0000259" key="7">
    <source>
        <dbReference type="Pfam" id="PF03168"/>
    </source>
</evidence>
<dbReference type="InterPro" id="IPR004864">
    <property type="entry name" value="LEA_2"/>
</dbReference>
<evidence type="ECO:0000256" key="3">
    <source>
        <dbReference type="ARBA" id="ARBA00022989"/>
    </source>
</evidence>
<evidence type="ECO:0000256" key="1">
    <source>
        <dbReference type="ARBA" id="ARBA00004167"/>
    </source>
</evidence>
<evidence type="ECO:0000313" key="8">
    <source>
        <dbReference type="EMBL" id="JAT55941.1"/>
    </source>
</evidence>
<evidence type="ECO:0000256" key="6">
    <source>
        <dbReference type="SAM" id="Phobius"/>
    </source>
</evidence>
<evidence type="ECO:0000256" key="2">
    <source>
        <dbReference type="ARBA" id="ARBA00022692"/>
    </source>
</evidence>
<dbReference type="InterPro" id="IPR044839">
    <property type="entry name" value="NDR1-like"/>
</dbReference>
<feature type="region of interest" description="Disordered" evidence="5">
    <location>
        <begin position="1"/>
        <end position="68"/>
    </location>
</feature>
<comment type="subcellular location">
    <subcellularLocation>
        <location evidence="1">Membrane</location>
        <topology evidence="1">Single-pass membrane protein</topology>
    </subcellularLocation>
</comment>
<evidence type="ECO:0000256" key="4">
    <source>
        <dbReference type="ARBA" id="ARBA00023136"/>
    </source>
</evidence>
<evidence type="ECO:0000256" key="5">
    <source>
        <dbReference type="SAM" id="MobiDB-lite"/>
    </source>
</evidence>
<organism evidence="8">
    <name type="scientific">Anthurium amnicola</name>
    <dbReference type="NCBI Taxonomy" id="1678845"/>
    <lineage>
        <taxon>Eukaryota</taxon>
        <taxon>Viridiplantae</taxon>
        <taxon>Streptophyta</taxon>
        <taxon>Embryophyta</taxon>
        <taxon>Tracheophyta</taxon>
        <taxon>Spermatophyta</taxon>
        <taxon>Magnoliopsida</taxon>
        <taxon>Liliopsida</taxon>
        <taxon>Araceae</taxon>
        <taxon>Pothoideae</taxon>
        <taxon>Potheae</taxon>
        <taxon>Anthurium</taxon>
    </lineage>
</organism>
<feature type="domain" description="Late embryogenesis abundant protein LEA-2 subgroup" evidence="7">
    <location>
        <begin position="131"/>
        <end position="233"/>
    </location>
</feature>
<dbReference type="GO" id="GO:0098542">
    <property type="term" value="P:defense response to other organism"/>
    <property type="evidence" value="ECO:0007669"/>
    <property type="project" value="InterPro"/>
</dbReference>
<keyword evidence="4 6" id="KW-0472">Membrane</keyword>
<name>A0A1D1YMS7_9ARAE</name>
<protein>
    <submittedName>
        <fullName evidence="8">Putative syntaxin-24</fullName>
    </submittedName>
</protein>
<dbReference type="Pfam" id="PF03168">
    <property type="entry name" value="LEA_2"/>
    <property type="match status" value="1"/>
</dbReference>
<keyword evidence="3 6" id="KW-1133">Transmembrane helix</keyword>
<dbReference type="AlphaFoldDB" id="A0A1D1YMS7"/>
<feature type="compositionally biased region" description="Basic and acidic residues" evidence="5">
    <location>
        <begin position="1"/>
        <end position="11"/>
    </location>
</feature>
<gene>
    <name evidence="8" type="primary">SYP24_7</name>
    <name evidence="8" type="ORF">g.42986</name>
</gene>
<dbReference type="PANTHER" id="PTHR31234">
    <property type="entry name" value="LATE EMBRYOGENESIS ABUNDANT (LEA) HYDROXYPROLINE-RICH GLYCOPROTEIN FAMILY"/>
    <property type="match status" value="1"/>
</dbReference>
<sequence length="259" mass="28371">MADQQRIHPVDVEAPSPSAPLVPRHQLGSDKGDPAEQQHPPVASSIPPPHRRTIPVSHSSPPKRRGRGGCCRCLCWTACLLLLLVVLLAATAGVLYLVFRPRLPKYSVDRLQVSAFAVDAALNVDASFDVTVTATNPNKKVGIYYSDGSRLSVWYDDTRLCAGSFPGFYQGHRNTTVLVVVLTGRTQVGGDLLAALQEQQQTGRVPLVFRGEVPVRVKLGALKLWKVRFLVTCNLVVNSLSVDNKIQIKTSSCKFRLRL</sequence>